<evidence type="ECO:0000256" key="3">
    <source>
        <dbReference type="ARBA" id="ARBA00023157"/>
    </source>
</evidence>
<accession>A0A914D2Q8</accession>
<feature type="active site" evidence="4">
    <location>
        <position position="39"/>
    </location>
</feature>
<keyword evidence="2 8" id="KW-0964">Secreted</keyword>
<feature type="domain" description="Phospholipase A2-like central" evidence="9">
    <location>
        <begin position="1"/>
        <end position="111"/>
    </location>
</feature>
<dbReference type="InterPro" id="IPR001211">
    <property type="entry name" value="PLA2"/>
</dbReference>
<feature type="disulfide bond" evidence="6">
    <location>
        <begin position="20"/>
        <end position="36"/>
    </location>
</feature>
<evidence type="ECO:0000256" key="6">
    <source>
        <dbReference type="PIRSR" id="PIRSR601211-3"/>
    </source>
</evidence>
<keyword evidence="5" id="KW-0479">Metal-binding</keyword>
<feature type="disulfide bond" evidence="6">
    <location>
        <begin position="42"/>
        <end position="85"/>
    </location>
</feature>
<dbReference type="EC" id="3.1.1.4" evidence="8"/>
<feature type="binding site" evidence="5">
    <location>
        <position position="23"/>
    </location>
    <ligand>
        <name>Ca(2+)</name>
        <dbReference type="ChEBI" id="CHEBI:29108"/>
    </ligand>
</feature>
<keyword evidence="8" id="KW-0378">Hydrolase</keyword>
<feature type="disulfide bond" evidence="6">
    <location>
        <begin position="52"/>
        <end position="78"/>
    </location>
</feature>
<name>A0A914D2Q8_9BILA</name>
<keyword evidence="3 6" id="KW-1015">Disulfide bond</keyword>
<keyword evidence="8" id="KW-0443">Lipid metabolism</keyword>
<comment type="similarity">
    <text evidence="7">Belongs to the phospholipase A2 family.</text>
</comment>
<evidence type="ECO:0000313" key="11">
    <source>
        <dbReference type="WBParaSite" id="ACRNAN_scaffold1796.g23707.t1"/>
    </source>
</evidence>
<evidence type="ECO:0000256" key="1">
    <source>
        <dbReference type="ARBA" id="ARBA00004613"/>
    </source>
</evidence>
<comment type="catalytic activity">
    <reaction evidence="8">
        <text>a 1,2-diacyl-sn-glycero-3-phosphocholine + H2O = a 1-acyl-sn-glycero-3-phosphocholine + a fatty acid + H(+)</text>
        <dbReference type="Rhea" id="RHEA:15801"/>
        <dbReference type="ChEBI" id="CHEBI:15377"/>
        <dbReference type="ChEBI" id="CHEBI:15378"/>
        <dbReference type="ChEBI" id="CHEBI:28868"/>
        <dbReference type="ChEBI" id="CHEBI:57643"/>
        <dbReference type="ChEBI" id="CHEBI:58168"/>
        <dbReference type="EC" id="3.1.1.4"/>
    </reaction>
</comment>
<dbReference type="Pfam" id="PF00068">
    <property type="entry name" value="Phospholip_A2_1"/>
    <property type="match status" value="1"/>
</dbReference>
<organism evidence="10 11">
    <name type="scientific">Acrobeloides nanus</name>
    <dbReference type="NCBI Taxonomy" id="290746"/>
    <lineage>
        <taxon>Eukaryota</taxon>
        <taxon>Metazoa</taxon>
        <taxon>Ecdysozoa</taxon>
        <taxon>Nematoda</taxon>
        <taxon>Chromadorea</taxon>
        <taxon>Rhabditida</taxon>
        <taxon>Tylenchina</taxon>
        <taxon>Cephalobomorpha</taxon>
        <taxon>Cephaloboidea</taxon>
        <taxon>Cephalobidae</taxon>
        <taxon>Acrobeloides</taxon>
    </lineage>
</organism>
<dbReference type="WBParaSite" id="ACRNAN_scaffold1796.g23707.t1">
    <property type="protein sequence ID" value="ACRNAN_scaffold1796.g23707.t1"/>
    <property type="gene ID" value="ACRNAN_scaffold1796.g23707"/>
</dbReference>
<keyword evidence="5 8" id="KW-0106">Calcium</keyword>
<reference evidence="11" key="1">
    <citation type="submission" date="2022-11" db="UniProtKB">
        <authorList>
            <consortium name="WormBaseParasite"/>
        </authorList>
    </citation>
    <scope>IDENTIFICATION</scope>
</reference>
<keyword evidence="10" id="KW-1185">Reference proteome</keyword>
<dbReference type="InterPro" id="IPR016090">
    <property type="entry name" value="PLA2-like_dom"/>
</dbReference>
<evidence type="ECO:0000313" key="10">
    <source>
        <dbReference type="Proteomes" id="UP000887540"/>
    </source>
</evidence>
<feature type="binding site" evidence="5">
    <location>
        <position position="40"/>
    </location>
    <ligand>
        <name>Ca(2+)</name>
        <dbReference type="ChEBI" id="CHEBI:29108"/>
    </ligand>
</feature>
<dbReference type="GO" id="GO:0016042">
    <property type="term" value="P:lipid catabolic process"/>
    <property type="evidence" value="ECO:0007669"/>
    <property type="project" value="InterPro"/>
</dbReference>
<evidence type="ECO:0000256" key="4">
    <source>
        <dbReference type="PIRSR" id="PIRSR601211-1"/>
    </source>
</evidence>
<dbReference type="Gene3D" id="1.20.90.10">
    <property type="entry name" value="Phospholipase A2 domain"/>
    <property type="match status" value="1"/>
</dbReference>
<dbReference type="InterPro" id="IPR036444">
    <property type="entry name" value="PLipase_A2_dom_sf"/>
</dbReference>
<evidence type="ECO:0000256" key="8">
    <source>
        <dbReference type="RuleBase" id="RU361236"/>
    </source>
</evidence>
<feature type="binding site" evidence="5">
    <location>
        <position position="21"/>
    </location>
    <ligand>
        <name>Ca(2+)</name>
        <dbReference type="ChEBI" id="CHEBI:29108"/>
    </ligand>
</feature>
<dbReference type="InterPro" id="IPR033113">
    <property type="entry name" value="PLA2_histidine"/>
</dbReference>
<dbReference type="CDD" id="cd00125">
    <property type="entry name" value="PLA2c"/>
    <property type="match status" value="1"/>
</dbReference>
<evidence type="ECO:0000259" key="9">
    <source>
        <dbReference type="SMART" id="SM00085"/>
    </source>
</evidence>
<dbReference type="GO" id="GO:0006644">
    <property type="term" value="P:phospholipid metabolic process"/>
    <property type="evidence" value="ECO:0007669"/>
    <property type="project" value="InterPro"/>
</dbReference>
<dbReference type="SUPFAM" id="SSF48619">
    <property type="entry name" value="Phospholipase A2, PLA2"/>
    <property type="match status" value="1"/>
</dbReference>
<protein>
    <recommendedName>
        <fullName evidence="8">Phospholipase A2</fullName>
        <ecNumber evidence="8">3.1.1.4</ecNumber>
    </recommendedName>
</protein>
<evidence type="ECO:0000256" key="5">
    <source>
        <dbReference type="PIRSR" id="PIRSR601211-2"/>
    </source>
</evidence>
<feature type="binding site" evidence="5">
    <location>
        <position position="19"/>
    </location>
    <ligand>
        <name>Ca(2+)</name>
        <dbReference type="ChEBI" id="CHEBI:29108"/>
    </ligand>
</feature>
<sequence length="139" mass="15567">MTECKLGVPATDYNDYGCYCGLGGSGTPVDGIDECCMHHDNCYDKIDKSMTCPSLYTLPYLYSCSNHQPLCTENQDTCKTALCQCDKTLVECWAKYDIPEDKATCPSTFMKTKKSPVTKVGEYMLAIPMKIVKFFTKML</sequence>
<dbReference type="GO" id="GO:0005576">
    <property type="term" value="C:extracellular region"/>
    <property type="evidence" value="ECO:0007669"/>
    <property type="project" value="UniProtKB-SubCell"/>
</dbReference>
<dbReference type="PANTHER" id="PTHR11716:SF107">
    <property type="entry name" value="PHOSPHOLIPASE A2"/>
    <property type="match status" value="1"/>
</dbReference>
<dbReference type="GO" id="GO:0050482">
    <property type="term" value="P:arachidonate secretion"/>
    <property type="evidence" value="ECO:0007669"/>
    <property type="project" value="InterPro"/>
</dbReference>
<comment type="cofactor">
    <cofactor evidence="5">
        <name>Ca(2+)</name>
        <dbReference type="ChEBI" id="CHEBI:29108"/>
    </cofactor>
    <text evidence="5">Binds 1 Ca(2+) ion per subunit.</text>
</comment>
<dbReference type="PROSITE" id="PS00118">
    <property type="entry name" value="PA2_HIS"/>
    <property type="match status" value="1"/>
</dbReference>
<feature type="active site" evidence="4">
    <location>
        <position position="86"/>
    </location>
</feature>
<dbReference type="GO" id="GO:0004623">
    <property type="term" value="F:phospholipase A2 activity"/>
    <property type="evidence" value="ECO:0007669"/>
    <property type="project" value="UniProtKB-EC"/>
</dbReference>
<dbReference type="GO" id="GO:0005509">
    <property type="term" value="F:calcium ion binding"/>
    <property type="evidence" value="ECO:0007669"/>
    <property type="project" value="InterPro"/>
</dbReference>
<dbReference type="AlphaFoldDB" id="A0A914D2Q8"/>
<dbReference type="PRINTS" id="PR00389">
    <property type="entry name" value="PHPHLIPASEA2"/>
</dbReference>
<evidence type="ECO:0000256" key="7">
    <source>
        <dbReference type="RuleBase" id="RU003654"/>
    </source>
</evidence>
<dbReference type="PROSITE" id="PS00119">
    <property type="entry name" value="PA2_ASP"/>
    <property type="match status" value="1"/>
</dbReference>
<comment type="subcellular location">
    <subcellularLocation>
        <location evidence="1 8">Secreted</location>
    </subcellularLocation>
</comment>
<dbReference type="InterPro" id="IPR033112">
    <property type="entry name" value="PLA2_Asp_AS"/>
</dbReference>
<feature type="disulfide bond" evidence="6">
    <location>
        <begin position="71"/>
        <end position="83"/>
    </location>
</feature>
<dbReference type="Proteomes" id="UP000887540">
    <property type="component" value="Unplaced"/>
</dbReference>
<dbReference type="PANTHER" id="PTHR11716">
    <property type="entry name" value="PHOSPHOLIPASE A2 FAMILY MEMBER"/>
    <property type="match status" value="1"/>
</dbReference>
<proteinExistence type="inferred from homology"/>
<dbReference type="SMART" id="SM00085">
    <property type="entry name" value="PA2c"/>
    <property type="match status" value="1"/>
</dbReference>
<feature type="disulfide bond" evidence="6">
    <location>
        <begin position="35"/>
        <end position="92"/>
    </location>
</feature>
<evidence type="ECO:0000256" key="2">
    <source>
        <dbReference type="ARBA" id="ARBA00022525"/>
    </source>
</evidence>